<dbReference type="Proteomes" id="UP001429100">
    <property type="component" value="Unassembled WGS sequence"/>
</dbReference>
<feature type="domain" description="Cullin family profile" evidence="4">
    <location>
        <begin position="434"/>
        <end position="702"/>
    </location>
</feature>
<dbReference type="InterPro" id="IPR016158">
    <property type="entry name" value="Cullin_homology"/>
</dbReference>
<reference evidence="6 7" key="1">
    <citation type="submission" date="2014-11" db="EMBL/GenBank/DDBJ databases">
        <title>Comparative genomic analysis of Cryptosporidium hominis reveals occurrence of genetic recombination in virulent subtypes.</title>
        <authorList>
            <person name="Guo Y."/>
            <person name="Tang K."/>
            <person name="Frace M."/>
            <person name="Li N."/>
            <person name="Roellig D.M."/>
            <person name="Sammons S."/>
            <person name="Knipe K."/>
            <person name="Rowe L."/>
            <person name="Feng Y."/>
            <person name="Xiao L."/>
        </authorList>
    </citation>
    <scope>NUCLEOTIDE SEQUENCE [LARGE SCALE GENOMIC DNA]</scope>
    <source>
        <strain evidence="6">30976</strain>
    </source>
</reference>
<dbReference type="InterPro" id="IPR001373">
    <property type="entry name" value="Cullin_N"/>
</dbReference>
<dbReference type="SUPFAM" id="SSF74788">
    <property type="entry name" value="Cullin repeat-like"/>
    <property type="match status" value="1"/>
</dbReference>
<dbReference type="Gene3D" id="1.10.10.10">
    <property type="entry name" value="Winged helix-like DNA-binding domain superfamily/Winged helix DNA-binding domain"/>
    <property type="match status" value="1"/>
</dbReference>
<name>A0A0S4TEF1_CRYHO</name>
<dbReference type="OrthoDB" id="27073at2759"/>
<evidence type="ECO:0000313" key="7">
    <source>
        <dbReference type="Proteomes" id="UP001429100"/>
    </source>
</evidence>
<dbReference type="Gene3D" id="1.20.1310.10">
    <property type="entry name" value="Cullin Repeats"/>
    <property type="match status" value="4"/>
</dbReference>
<evidence type="ECO:0000259" key="4">
    <source>
        <dbReference type="PROSITE" id="PS50069"/>
    </source>
</evidence>
<dbReference type="VEuPathDB" id="CryptoDB:Chro.40359"/>
<dbReference type="InterPro" id="IPR019559">
    <property type="entry name" value="Cullin_neddylation_domain"/>
</dbReference>
<dbReference type="VEuPathDB" id="CryptoDB:GY17_00001789"/>
<evidence type="ECO:0000256" key="1">
    <source>
        <dbReference type="ARBA" id="ARBA00006019"/>
    </source>
</evidence>
<dbReference type="EMBL" id="JTAI01000020">
    <property type="protein sequence ID" value="PPS96281.1"/>
    <property type="molecule type" value="Genomic_DNA"/>
</dbReference>
<dbReference type="PANTHER" id="PTHR11932">
    <property type="entry name" value="CULLIN"/>
    <property type="match status" value="1"/>
</dbReference>
<evidence type="ECO:0000313" key="6">
    <source>
        <dbReference type="EMBL" id="PPS96281.1"/>
    </source>
</evidence>
<dbReference type="VEuPathDB" id="CryptoDB:ChTU502y2012_408g0380"/>
<evidence type="ECO:0000256" key="3">
    <source>
        <dbReference type="RuleBase" id="RU003829"/>
    </source>
</evidence>
<dbReference type="Pfam" id="PF10557">
    <property type="entry name" value="Cullin_Nedd8"/>
    <property type="match status" value="1"/>
</dbReference>
<dbReference type="VEuPathDB" id="CryptoDB:CHUDEA4_3150"/>
<accession>A0A0S4TEF1</accession>
<protein>
    <submittedName>
        <fullName evidence="6">Cullin family</fullName>
    </submittedName>
</protein>
<keyword evidence="7" id="KW-1185">Reference proteome</keyword>
<dbReference type="InterPro" id="IPR045093">
    <property type="entry name" value="Cullin"/>
</dbReference>
<dbReference type="InterPro" id="IPR036317">
    <property type="entry name" value="Cullin_homology_sf"/>
</dbReference>
<evidence type="ECO:0000256" key="2">
    <source>
        <dbReference type="PROSITE-ProRule" id="PRU00330"/>
    </source>
</evidence>
<dbReference type="SMART" id="SM00884">
    <property type="entry name" value="Cullin_Nedd8"/>
    <property type="match status" value="1"/>
</dbReference>
<dbReference type="AlphaFoldDB" id="A0A0S4TEF1"/>
<dbReference type="SMART" id="SM00182">
    <property type="entry name" value="CULLIN"/>
    <property type="match status" value="1"/>
</dbReference>
<dbReference type="InterPro" id="IPR016159">
    <property type="entry name" value="Cullin_repeat-like_dom_sf"/>
</dbReference>
<organism evidence="5">
    <name type="scientific">Cryptosporidium hominis</name>
    <dbReference type="NCBI Taxonomy" id="237895"/>
    <lineage>
        <taxon>Eukaryota</taxon>
        <taxon>Sar</taxon>
        <taxon>Alveolata</taxon>
        <taxon>Apicomplexa</taxon>
        <taxon>Conoidasida</taxon>
        <taxon>Coccidia</taxon>
        <taxon>Eucoccidiorida</taxon>
        <taxon>Eimeriorina</taxon>
        <taxon>Cryptosporidiidae</taxon>
        <taxon>Cryptosporidium</taxon>
    </lineage>
</organism>
<dbReference type="GO" id="GO:0031625">
    <property type="term" value="F:ubiquitin protein ligase binding"/>
    <property type="evidence" value="ECO:0007669"/>
    <property type="project" value="InterPro"/>
</dbReference>
<proteinExistence type="inferred from homology"/>
<dbReference type="InterPro" id="IPR036390">
    <property type="entry name" value="WH_DNA-bd_sf"/>
</dbReference>
<dbReference type="EMBL" id="LN877950">
    <property type="protein sequence ID" value="CUV05724.1"/>
    <property type="molecule type" value="Genomic_DNA"/>
</dbReference>
<dbReference type="InterPro" id="IPR036388">
    <property type="entry name" value="WH-like_DNA-bd_sf"/>
</dbReference>
<dbReference type="GO" id="GO:0006511">
    <property type="term" value="P:ubiquitin-dependent protein catabolic process"/>
    <property type="evidence" value="ECO:0007669"/>
    <property type="project" value="InterPro"/>
</dbReference>
<dbReference type="Gene3D" id="3.30.230.130">
    <property type="entry name" value="Cullin, Chain C, Domain 2"/>
    <property type="match status" value="1"/>
</dbReference>
<dbReference type="InterPro" id="IPR059120">
    <property type="entry name" value="Cullin-like_AB"/>
</dbReference>
<sequence>MSESLRRECTDSDKNIGFEEGWAQIKREAIEPLETYLLNRTQINDTVKNLFTAKEYSKIYTLIYNMCTQNPRNWSRQLFTKYSETIENFLKENVVSKLKNSTGSGLLFEFRLSWSNHLIYTHWMERFFGYLNKYHIKIAGEGSLMLKGITIFYETIYLEFKESISLSFSNSIQEYRLGTKDIDSELMKGVVNVCLEMSEKSKIPEIYENEIENVVINHLNSYYGSLAPKWVRNDKLLEYLSRVDGIVNFENKLCELCLFNSTRKKIQKSLTQILLADEMKEILSNSSSIKKMFLDNEFEQLKLLFRHFSTIHHGMHALNTQFKRYLTECGQLVINKFSESIHFAEDIEIDNEETFDQIQSTHNLAENWPWMLGKSITVPFMNIKYETLFVQTIISLFDHSIYLLENCFDNDTAVQKTIRESFEVIVNLEVGCQNQAKLVCFYCDLLLKNSYSEIGNDFNVFQSNNQFAVLAGKLVEIFSYIHFQDYFLQIYKFLLAKRLLQYHLSLEKNELYIISLLKSKCGAGFTSKLEGMIMDIRMTQNLNNKFKEYLKDIKKGEIENKEFEIKDNKISDLSLQIVKAPIPTKVDFAVNILTSSNWPTLDSSNINLPTSLKNCISDFETFYFLETSHRKLTWIYWYGECVLDYKLPTPNGTFKFFEIHCNTYQACILLQFNDFISLSLLELQSLLNTEKSIILKHIKPLYSDVGILKFVNNTQISTDNPVFEVNFEFASTDVISPIIIKLPHQTETTQKNRTEYDKSHAIEAAIVKIMKIKGQMTRSDIIAHVSSQLCDYKPSERMIIDKIKYLIEREYLENNQDDPEKLLYLA</sequence>
<evidence type="ECO:0000313" key="5">
    <source>
        <dbReference type="EMBL" id="CUV05724.1"/>
    </source>
</evidence>
<reference evidence="5" key="2">
    <citation type="submission" date="2015-08" db="EMBL/GenBank/DDBJ databases">
        <authorList>
            <person name="Babu N.S."/>
            <person name="Beckwith C.J."/>
            <person name="Beseler K.G."/>
            <person name="Brison A."/>
            <person name="Carone J.V."/>
            <person name="Caskin T.P."/>
            <person name="Diamond M."/>
            <person name="Durham M.E."/>
            <person name="Foxe J.M."/>
            <person name="Go M."/>
            <person name="Henderson B.A."/>
            <person name="Jones I.B."/>
            <person name="McGettigan J.A."/>
            <person name="Micheletti S.J."/>
            <person name="Nasrallah M.E."/>
            <person name="Ortiz D."/>
            <person name="Piller C.R."/>
            <person name="Privatt S.R."/>
            <person name="Schneider S.L."/>
            <person name="Sharp S."/>
            <person name="Smith T.C."/>
            <person name="Stanton J.D."/>
            <person name="Ullery H.E."/>
            <person name="Wilson R.J."/>
            <person name="Serrano M.G."/>
            <person name="Buck G."/>
            <person name="Lee V."/>
            <person name="Wang Y."/>
            <person name="Carvalho R."/>
            <person name="Voegtly L."/>
            <person name="Shi R."/>
            <person name="Duckworth R."/>
            <person name="Johnson A."/>
            <person name="Loviza R."/>
            <person name="Walstead R."/>
            <person name="Shah Z."/>
            <person name="Kiflezghi M."/>
            <person name="Wade K."/>
            <person name="Ball S.L."/>
            <person name="Bradley K.W."/>
            <person name="Asai D.J."/>
            <person name="Bowman C.A."/>
            <person name="Russell D.A."/>
            <person name="Pope W.H."/>
            <person name="Jacobs-Sera D."/>
            <person name="Hendrix R.W."/>
            <person name="Hatfull G.F."/>
        </authorList>
    </citation>
    <scope>NUCLEOTIDE SEQUENCE [LARGE SCALE GENOMIC DNA]</scope>
</reference>
<reference evidence="6 7" key="3">
    <citation type="submission" date="2017-10" db="EMBL/GenBank/DDBJ databases">
        <title>Consistent, comparative and evidence-based genome annotation and re-annotation for the closely-related species, Cryptosporidium parvum, C. hominis and C. tyzzeri.</title>
        <authorList>
            <person name="Baptista R.P."/>
            <person name="Li Y."/>
            <person name="Sateriale A."/>
            <person name="Striepen B."/>
            <person name="Kissinger J.C."/>
        </authorList>
    </citation>
    <scope>NUCLEOTIDE SEQUENCE [LARGE SCALE GENOMIC DNA]</scope>
    <source>
        <strain evidence="6">30976</strain>
    </source>
</reference>
<dbReference type="SUPFAM" id="SSF75632">
    <property type="entry name" value="Cullin homology domain"/>
    <property type="match status" value="1"/>
</dbReference>
<dbReference type="Pfam" id="PF26557">
    <property type="entry name" value="Cullin_AB"/>
    <property type="match status" value="1"/>
</dbReference>
<gene>
    <name evidence="5" type="ORF">CHUDEA4_3150</name>
    <name evidence="6" type="ORF">GY17_00001789</name>
</gene>
<dbReference type="Proteomes" id="UP000199752">
    <property type="component" value="Chromosome 4"/>
</dbReference>
<comment type="similarity">
    <text evidence="1 2 3">Belongs to the cullin family.</text>
</comment>
<dbReference type="Pfam" id="PF00888">
    <property type="entry name" value="Cullin"/>
    <property type="match status" value="1"/>
</dbReference>
<dbReference type="SUPFAM" id="SSF46785">
    <property type="entry name" value="Winged helix' DNA-binding domain"/>
    <property type="match status" value="1"/>
</dbReference>
<dbReference type="PROSITE" id="PS50069">
    <property type="entry name" value="CULLIN_2"/>
    <property type="match status" value="1"/>
</dbReference>